<dbReference type="InterPro" id="IPR013078">
    <property type="entry name" value="His_Pase_superF_clade-1"/>
</dbReference>
<dbReference type="CDD" id="cd07067">
    <property type="entry name" value="HP_PGM_like"/>
    <property type="match status" value="1"/>
</dbReference>
<organism evidence="1 2">
    <name type="scientific">Lachancea mirantina</name>
    <dbReference type="NCBI Taxonomy" id="1230905"/>
    <lineage>
        <taxon>Eukaryota</taxon>
        <taxon>Fungi</taxon>
        <taxon>Dikarya</taxon>
        <taxon>Ascomycota</taxon>
        <taxon>Saccharomycotina</taxon>
        <taxon>Saccharomycetes</taxon>
        <taxon>Saccharomycetales</taxon>
        <taxon>Saccharomycetaceae</taxon>
        <taxon>Lachancea</taxon>
    </lineage>
</organism>
<gene>
    <name evidence="1" type="ORF">LAMI_0G05248G</name>
</gene>
<dbReference type="Proteomes" id="UP000191024">
    <property type="component" value="Chromosome G"/>
</dbReference>
<dbReference type="PANTHER" id="PTHR48100">
    <property type="entry name" value="BROAD-SPECIFICITY PHOSPHATASE YOR283W-RELATED"/>
    <property type="match status" value="1"/>
</dbReference>
<dbReference type="GO" id="GO:0005737">
    <property type="term" value="C:cytoplasm"/>
    <property type="evidence" value="ECO:0007669"/>
    <property type="project" value="TreeGrafter"/>
</dbReference>
<accession>A0A1G4K8R0</accession>
<dbReference type="AlphaFoldDB" id="A0A1G4K8R0"/>
<name>A0A1G4K8R0_9SACH</name>
<dbReference type="OrthoDB" id="496981at2759"/>
<dbReference type="PANTHER" id="PTHR48100:SF1">
    <property type="entry name" value="HISTIDINE PHOSPHATASE FAMILY PROTEIN-RELATED"/>
    <property type="match status" value="1"/>
</dbReference>
<dbReference type="EMBL" id="LT598469">
    <property type="protein sequence ID" value="SCV00467.1"/>
    <property type="molecule type" value="Genomic_DNA"/>
</dbReference>
<reference evidence="1 2" key="1">
    <citation type="submission" date="2016-03" db="EMBL/GenBank/DDBJ databases">
        <authorList>
            <person name="Devillers H."/>
        </authorList>
    </citation>
    <scope>NUCLEOTIDE SEQUENCE [LARGE SCALE GENOMIC DNA]</scope>
    <source>
        <strain evidence="1">CBS 11717</strain>
    </source>
</reference>
<dbReference type="Pfam" id="PF00300">
    <property type="entry name" value="His_Phos_1"/>
    <property type="match status" value="1"/>
</dbReference>
<evidence type="ECO:0000313" key="1">
    <source>
        <dbReference type="EMBL" id="SCV00467.1"/>
    </source>
</evidence>
<dbReference type="SMART" id="SM00855">
    <property type="entry name" value="PGAM"/>
    <property type="match status" value="1"/>
</dbReference>
<dbReference type="InterPro" id="IPR029033">
    <property type="entry name" value="His_PPase_superfam"/>
</dbReference>
<evidence type="ECO:0000313" key="2">
    <source>
        <dbReference type="Proteomes" id="UP000191024"/>
    </source>
</evidence>
<dbReference type="Gene3D" id="3.40.50.1240">
    <property type="entry name" value="Phosphoglycerate mutase-like"/>
    <property type="match status" value="1"/>
</dbReference>
<sequence>MLTFEALPGFFEAFPVAGAGAVDAGLGLHTQRCGSFANWRDLYARIPPDTDQERYKLVALARHGQGYHNAAILRYGMEQWNAYWAFLDGDGETQWLDSHLTPLGRNQVRNASRAHLEPLAKELQQLPRFFCSPMRRCIETLTEEWTSLVRDAGPVRIEILEQLRERLGEHTCDKRVGHSVTVQEYQGAQIGRGSLQLEYEPNYSEPDALWRKDHRETDAEMDVRIDAALQQVLANADRFISITSHSGTTQALLRVFKHPAVTNLPTGGIVFCVVRVRGQDTTAAAIRVAAGTTTGPTPGIKPQL</sequence>
<proteinExistence type="predicted"/>
<protein>
    <submittedName>
        <fullName evidence="1">LAMI_0G05248g1_1</fullName>
    </submittedName>
</protein>
<dbReference type="InterPro" id="IPR050275">
    <property type="entry name" value="PGM_Phosphatase"/>
</dbReference>
<dbReference type="SUPFAM" id="SSF53254">
    <property type="entry name" value="Phosphoglycerate mutase-like"/>
    <property type="match status" value="1"/>
</dbReference>
<keyword evidence="2" id="KW-1185">Reference proteome</keyword>
<dbReference type="GO" id="GO:0016791">
    <property type="term" value="F:phosphatase activity"/>
    <property type="evidence" value="ECO:0007669"/>
    <property type="project" value="TreeGrafter"/>
</dbReference>